<comment type="cofactor">
    <cofactor evidence="10">
        <name>Ca(2+)</name>
        <dbReference type="ChEBI" id="CHEBI:29108"/>
    </cofactor>
    <text evidence="10">Binds 2 calcium ions per subunit.</text>
</comment>
<dbReference type="PRINTS" id="PR00458">
    <property type="entry name" value="PEROXIDASE"/>
</dbReference>
<keyword evidence="7" id="KW-0560">Oxidoreductase</keyword>
<dbReference type="PANTHER" id="PTHR31517">
    <property type="match status" value="1"/>
</dbReference>
<dbReference type="GO" id="GO:0140825">
    <property type="term" value="F:lactoperoxidase activity"/>
    <property type="evidence" value="ECO:0007669"/>
    <property type="project" value="UniProtKB-EC"/>
</dbReference>
<evidence type="ECO:0000256" key="7">
    <source>
        <dbReference type="ARBA" id="ARBA00023002"/>
    </source>
</evidence>
<dbReference type="InterPro" id="IPR019793">
    <property type="entry name" value="Peroxidases_heam-ligand_BS"/>
</dbReference>
<evidence type="ECO:0000259" key="11">
    <source>
        <dbReference type="PROSITE" id="PS50873"/>
    </source>
</evidence>
<dbReference type="GO" id="GO:0046872">
    <property type="term" value="F:metal ion binding"/>
    <property type="evidence" value="ECO:0007669"/>
    <property type="project" value="UniProtKB-KW"/>
</dbReference>
<keyword evidence="4" id="KW-0575">Peroxidase</keyword>
<organism evidence="12 13">
    <name type="scientific">Hibiscus syriacus</name>
    <name type="common">Rose of Sharon</name>
    <dbReference type="NCBI Taxonomy" id="106335"/>
    <lineage>
        <taxon>Eukaryota</taxon>
        <taxon>Viridiplantae</taxon>
        <taxon>Streptophyta</taxon>
        <taxon>Embryophyta</taxon>
        <taxon>Tracheophyta</taxon>
        <taxon>Spermatophyta</taxon>
        <taxon>Magnoliopsida</taxon>
        <taxon>eudicotyledons</taxon>
        <taxon>Gunneridae</taxon>
        <taxon>Pentapetalae</taxon>
        <taxon>rosids</taxon>
        <taxon>malvids</taxon>
        <taxon>Malvales</taxon>
        <taxon>Malvaceae</taxon>
        <taxon>Malvoideae</taxon>
        <taxon>Hibiscus</taxon>
    </lineage>
</organism>
<comment type="catalytic activity">
    <reaction evidence="1">
        <text>2 a phenolic donor + H2O2 = 2 a phenolic radical donor + 2 H2O</text>
        <dbReference type="Rhea" id="RHEA:56136"/>
        <dbReference type="ChEBI" id="CHEBI:15377"/>
        <dbReference type="ChEBI" id="CHEBI:16240"/>
        <dbReference type="ChEBI" id="CHEBI:139520"/>
        <dbReference type="ChEBI" id="CHEBI:139521"/>
        <dbReference type="EC" id="1.11.1.7"/>
    </reaction>
</comment>
<feature type="binding site" description="axial binding residue" evidence="10">
    <location>
        <position position="162"/>
    </location>
    <ligand>
        <name>heme b</name>
        <dbReference type="ChEBI" id="CHEBI:60344"/>
    </ligand>
    <ligandPart>
        <name>Fe</name>
        <dbReference type="ChEBI" id="CHEBI:18248"/>
    </ligandPart>
</feature>
<evidence type="ECO:0000256" key="4">
    <source>
        <dbReference type="ARBA" id="ARBA00022559"/>
    </source>
</evidence>
<dbReference type="InterPro" id="IPR010255">
    <property type="entry name" value="Haem_peroxidase_sf"/>
</dbReference>
<dbReference type="PRINTS" id="PR00461">
    <property type="entry name" value="PLPEROXIDASE"/>
</dbReference>
<evidence type="ECO:0000256" key="10">
    <source>
        <dbReference type="PIRSR" id="PIRSR600823-3"/>
    </source>
</evidence>
<comment type="similarity">
    <text evidence="2">Belongs to the peroxidase family. Ascorbate peroxidase subfamily.</text>
</comment>
<keyword evidence="6 10" id="KW-0479">Metal-binding</keyword>
<comment type="caution">
    <text evidence="12">The sequence shown here is derived from an EMBL/GenBank/DDBJ whole genome shotgun (WGS) entry which is preliminary data.</text>
</comment>
<dbReference type="Proteomes" id="UP000436088">
    <property type="component" value="Unassembled WGS sequence"/>
</dbReference>
<dbReference type="EC" id="1.11.1.7" evidence="3"/>
<keyword evidence="5" id="KW-0349">Heme</keyword>
<evidence type="ECO:0000256" key="6">
    <source>
        <dbReference type="ARBA" id="ARBA00022723"/>
    </source>
</evidence>
<keyword evidence="8 10" id="KW-0408">Iron</keyword>
<dbReference type="AlphaFoldDB" id="A0A6A3B2F0"/>
<dbReference type="GO" id="GO:0006979">
    <property type="term" value="P:response to oxidative stress"/>
    <property type="evidence" value="ECO:0007669"/>
    <property type="project" value="InterPro"/>
</dbReference>
<name>A0A6A3B2F0_HIBSY</name>
<protein>
    <recommendedName>
        <fullName evidence="3">peroxidase</fullName>
        <ecNumber evidence="3">1.11.1.7</ecNumber>
    </recommendedName>
</protein>
<dbReference type="PROSITE" id="PS50873">
    <property type="entry name" value="PEROXIDASE_4"/>
    <property type="match status" value="1"/>
</dbReference>
<evidence type="ECO:0000256" key="8">
    <source>
        <dbReference type="ARBA" id="ARBA00023004"/>
    </source>
</evidence>
<keyword evidence="10" id="KW-0106">Calcium</keyword>
<dbReference type="Gene3D" id="1.10.420.10">
    <property type="entry name" value="Peroxidase, domain 2"/>
    <property type="match status" value="1"/>
</dbReference>
<dbReference type="PANTHER" id="PTHR31517:SF45">
    <property type="entry name" value="PEROXIDASE"/>
    <property type="match status" value="1"/>
</dbReference>
<dbReference type="InterPro" id="IPR000823">
    <property type="entry name" value="Peroxidase_pln"/>
</dbReference>
<dbReference type="PROSITE" id="PS00435">
    <property type="entry name" value="PEROXIDASE_1"/>
    <property type="match status" value="1"/>
</dbReference>
<accession>A0A6A3B2F0</accession>
<proteinExistence type="inferred from homology"/>
<dbReference type="EMBL" id="VEPZ02000934">
    <property type="protein sequence ID" value="KAE8710058.1"/>
    <property type="molecule type" value="Genomic_DNA"/>
</dbReference>
<evidence type="ECO:0000256" key="5">
    <source>
        <dbReference type="ARBA" id="ARBA00022617"/>
    </source>
</evidence>
<sequence>MSSPPNYKTYHFSPSSLYTISQVVKVKTRNSSEQDSVDDIVRRDRDKYLRHFTVLVVREWNPCKTSGGTEDSTDIPHMMIASPNGDAEKDAPDNLSLAGNSFYIAGGPSFKVELGRSDDLISMASRVAGNLPEPNFNLTQLNTIFAKNDLNQTDMIALSGAHTLGFAHCTRFVNRLYSFTPSSPVHLDLNATYAQQLMQA</sequence>
<dbReference type="SUPFAM" id="SSF48113">
    <property type="entry name" value="Heme-dependent peroxidases"/>
    <property type="match status" value="1"/>
</dbReference>
<evidence type="ECO:0000256" key="3">
    <source>
        <dbReference type="ARBA" id="ARBA00012313"/>
    </source>
</evidence>
<evidence type="ECO:0000256" key="2">
    <source>
        <dbReference type="ARBA" id="ARBA00006873"/>
    </source>
</evidence>
<reference evidence="12" key="1">
    <citation type="submission" date="2019-09" db="EMBL/GenBank/DDBJ databases">
        <title>Draft genome information of white flower Hibiscus syriacus.</title>
        <authorList>
            <person name="Kim Y.-M."/>
        </authorList>
    </citation>
    <scope>NUCLEOTIDE SEQUENCE [LARGE SCALE GENOMIC DNA]</scope>
    <source>
        <strain evidence="12">YM2019G1</strain>
    </source>
</reference>
<feature type="binding site" evidence="9">
    <location>
        <position position="132"/>
    </location>
    <ligand>
        <name>substrate</name>
    </ligand>
</feature>
<comment type="cofactor">
    <cofactor evidence="10">
        <name>heme b</name>
        <dbReference type="ChEBI" id="CHEBI:60344"/>
    </cofactor>
    <text evidence="10">Binds 1 heme b (iron(II)-protoporphyrin IX) group per subunit.</text>
</comment>
<gene>
    <name evidence="12" type="ORF">F3Y22_tig00110328pilonHSYRG01187</name>
</gene>
<dbReference type="Pfam" id="PF00141">
    <property type="entry name" value="peroxidase"/>
    <property type="match status" value="1"/>
</dbReference>
<feature type="binding site" evidence="10">
    <location>
        <position position="163"/>
    </location>
    <ligand>
        <name>Ca(2+)</name>
        <dbReference type="ChEBI" id="CHEBI:29108"/>
        <label>2</label>
    </ligand>
</feature>
<evidence type="ECO:0000313" key="12">
    <source>
        <dbReference type="EMBL" id="KAE8710058.1"/>
    </source>
</evidence>
<evidence type="ECO:0000313" key="13">
    <source>
        <dbReference type="Proteomes" id="UP000436088"/>
    </source>
</evidence>
<evidence type="ECO:0000256" key="1">
    <source>
        <dbReference type="ARBA" id="ARBA00000189"/>
    </source>
</evidence>
<dbReference type="InterPro" id="IPR002016">
    <property type="entry name" value="Haem_peroxidase"/>
</dbReference>
<feature type="domain" description="Plant heme peroxidase family profile" evidence="11">
    <location>
        <begin position="91"/>
        <end position="200"/>
    </location>
</feature>
<keyword evidence="13" id="KW-1185">Reference proteome</keyword>
<evidence type="ECO:0000256" key="9">
    <source>
        <dbReference type="PIRSR" id="PIRSR600823-2"/>
    </source>
</evidence>
<dbReference type="Gene3D" id="1.10.520.10">
    <property type="match status" value="1"/>
</dbReference>
<dbReference type="GO" id="GO:0020037">
    <property type="term" value="F:heme binding"/>
    <property type="evidence" value="ECO:0007669"/>
    <property type="project" value="InterPro"/>
</dbReference>